<dbReference type="PRINTS" id="PR00171">
    <property type="entry name" value="SUGRTRNSPORT"/>
</dbReference>
<dbReference type="Pfam" id="PF00083">
    <property type="entry name" value="Sugar_tr"/>
    <property type="match status" value="1"/>
</dbReference>
<dbReference type="InterPro" id="IPR005829">
    <property type="entry name" value="Sugar_transporter_CS"/>
</dbReference>
<feature type="transmembrane region" description="Helical" evidence="8">
    <location>
        <begin position="273"/>
        <end position="295"/>
    </location>
</feature>
<evidence type="ECO:0000313" key="10">
    <source>
        <dbReference type="EMBL" id="TPX53442.1"/>
    </source>
</evidence>
<evidence type="ECO:0000256" key="7">
    <source>
        <dbReference type="RuleBase" id="RU003346"/>
    </source>
</evidence>
<evidence type="ECO:0000256" key="4">
    <source>
        <dbReference type="ARBA" id="ARBA00022692"/>
    </source>
</evidence>
<organism evidence="10 11">
    <name type="scientific">Powellomyces hirtus</name>
    <dbReference type="NCBI Taxonomy" id="109895"/>
    <lineage>
        <taxon>Eukaryota</taxon>
        <taxon>Fungi</taxon>
        <taxon>Fungi incertae sedis</taxon>
        <taxon>Chytridiomycota</taxon>
        <taxon>Chytridiomycota incertae sedis</taxon>
        <taxon>Chytridiomycetes</taxon>
        <taxon>Spizellomycetales</taxon>
        <taxon>Powellomycetaceae</taxon>
        <taxon>Powellomyces</taxon>
    </lineage>
</organism>
<feature type="transmembrane region" description="Helical" evidence="8">
    <location>
        <begin position="153"/>
        <end position="175"/>
    </location>
</feature>
<keyword evidence="6 8" id="KW-0472">Membrane</keyword>
<dbReference type="PANTHER" id="PTHR48022:SF2">
    <property type="entry name" value="PLASTIDIC GLUCOSE TRANSPORTER 4"/>
    <property type="match status" value="1"/>
</dbReference>
<comment type="caution">
    <text evidence="10">The sequence shown here is derived from an EMBL/GenBank/DDBJ whole genome shotgun (WGS) entry which is preliminary data.</text>
</comment>
<feature type="transmembrane region" description="Helical" evidence="8">
    <location>
        <begin position="344"/>
        <end position="362"/>
    </location>
</feature>
<dbReference type="EMBL" id="QEAQ01000223">
    <property type="protein sequence ID" value="TPX53442.1"/>
    <property type="molecule type" value="Genomic_DNA"/>
</dbReference>
<dbReference type="AlphaFoldDB" id="A0A507DP40"/>
<evidence type="ECO:0000256" key="1">
    <source>
        <dbReference type="ARBA" id="ARBA00004141"/>
    </source>
</evidence>
<dbReference type="Proteomes" id="UP000318582">
    <property type="component" value="Unassembled WGS sequence"/>
</dbReference>
<dbReference type="PANTHER" id="PTHR48022">
    <property type="entry name" value="PLASTIDIC GLUCOSE TRANSPORTER 4"/>
    <property type="match status" value="1"/>
</dbReference>
<evidence type="ECO:0000256" key="8">
    <source>
        <dbReference type="SAM" id="Phobius"/>
    </source>
</evidence>
<evidence type="ECO:0000256" key="2">
    <source>
        <dbReference type="ARBA" id="ARBA00010992"/>
    </source>
</evidence>
<name>A0A507DP40_9FUNG</name>
<feature type="transmembrane region" description="Helical" evidence="8">
    <location>
        <begin position="118"/>
        <end position="141"/>
    </location>
</feature>
<dbReference type="GO" id="GO:0016020">
    <property type="term" value="C:membrane"/>
    <property type="evidence" value="ECO:0007669"/>
    <property type="project" value="UniProtKB-SubCell"/>
</dbReference>
<dbReference type="SUPFAM" id="SSF103473">
    <property type="entry name" value="MFS general substrate transporter"/>
    <property type="match status" value="1"/>
</dbReference>
<comment type="subcellular location">
    <subcellularLocation>
        <location evidence="1">Membrane</location>
        <topology evidence="1">Multi-pass membrane protein</topology>
    </subcellularLocation>
</comment>
<keyword evidence="11" id="KW-1185">Reference proteome</keyword>
<comment type="similarity">
    <text evidence="2 7">Belongs to the major facilitator superfamily. Sugar transporter (TC 2.A.1.1) family.</text>
</comment>
<dbReference type="InterPro" id="IPR005828">
    <property type="entry name" value="MFS_sugar_transport-like"/>
</dbReference>
<keyword evidence="3 7" id="KW-0813">Transport</keyword>
<dbReference type="InterPro" id="IPR050360">
    <property type="entry name" value="MFS_Sugar_Transporters"/>
</dbReference>
<dbReference type="GO" id="GO:0005351">
    <property type="term" value="F:carbohydrate:proton symporter activity"/>
    <property type="evidence" value="ECO:0007669"/>
    <property type="project" value="TreeGrafter"/>
</dbReference>
<feature type="transmembrane region" description="Helical" evidence="8">
    <location>
        <begin position="436"/>
        <end position="457"/>
    </location>
</feature>
<feature type="transmembrane region" description="Helical" evidence="8">
    <location>
        <begin position="315"/>
        <end position="332"/>
    </location>
</feature>
<evidence type="ECO:0000256" key="3">
    <source>
        <dbReference type="ARBA" id="ARBA00022448"/>
    </source>
</evidence>
<dbReference type="PROSITE" id="PS50850">
    <property type="entry name" value="MFS"/>
    <property type="match status" value="1"/>
</dbReference>
<feature type="transmembrane region" description="Helical" evidence="8">
    <location>
        <begin position="368"/>
        <end position="395"/>
    </location>
</feature>
<dbReference type="InterPro" id="IPR020846">
    <property type="entry name" value="MFS_dom"/>
</dbReference>
<feature type="transmembrane region" description="Helical" evidence="8">
    <location>
        <begin position="7"/>
        <end position="33"/>
    </location>
</feature>
<evidence type="ECO:0000256" key="6">
    <source>
        <dbReference type="ARBA" id="ARBA00023136"/>
    </source>
</evidence>
<feature type="transmembrane region" description="Helical" evidence="8">
    <location>
        <begin position="187"/>
        <end position="208"/>
    </location>
</feature>
<evidence type="ECO:0000313" key="11">
    <source>
        <dbReference type="Proteomes" id="UP000318582"/>
    </source>
</evidence>
<keyword evidence="5 8" id="KW-1133">Transmembrane helix</keyword>
<sequence length="505" mass="55107">MAKNVYNFLVAFGAAMGGLLFGYEIGVMSQVLVMYSTFGMYFGIVDPDPEIPGKYIEKDSYANSTGNLTMSFLGGAILGAALVSYVADFAGRKRSIFVGGLFFCGGGCIQAASQNLNMLIGGRIVSGFGVGFLAQVVPIYIAETAPAHLRGALVAIQQFMLVIGILIASCVNAVVYKFVTSQNQWRIALGIQVVPGLVLLFLNMFLPFSPRWLANKDRNEEAIKILATLRGLPVSDSGVQAEFAEITEHIALERQVGTASFSELLKPGIRNRVFIGFMIQVCQQWTGINFILYYIPNIIEKIGFSQETASIPFTISNNMLMALATIPGLYWIERTGRRKLMMTGAAGMCACLLVTCLSVAMSKEHGAVWGWIAVLSIFSFTANFAFGWGAVPWVYPSEIFPLRIRSKGMGIATMSNLFWNGCIGKVSPLIAAKIDYWIYLVFAVACVLMGIWTYFYIPETMGLSLEDIDVLFGGEKFTSSVDAHVRSGKSLEGGEVMYVGKEDKN</sequence>
<proteinExistence type="inferred from homology"/>
<evidence type="ECO:0000256" key="5">
    <source>
        <dbReference type="ARBA" id="ARBA00022989"/>
    </source>
</evidence>
<dbReference type="InterPro" id="IPR003663">
    <property type="entry name" value="Sugar/inositol_transpt"/>
</dbReference>
<feature type="domain" description="Major facilitator superfamily (MFS) profile" evidence="9">
    <location>
        <begin position="10"/>
        <end position="461"/>
    </location>
</feature>
<protein>
    <recommendedName>
        <fullName evidence="9">Major facilitator superfamily (MFS) profile domain-containing protein</fullName>
    </recommendedName>
</protein>
<evidence type="ECO:0000259" key="9">
    <source>
        <dbReference type="PROSITE" id="PS50850"/>
    </source>
</evidence>
<reference evidence="10 11" key="1">
    <citation type="journal article" date="2019" name="Sci. Rep.">
        <title>Comparative genomics of chytrid fungi reveal insights into the obligate biotrophic and pathogenic lifestyle of Synchytrium endobioticum.</title>
        <authorList>
            <person name="van de Vossenberg B.T.L.H."/>
            <person name="Warris S."/>
            <person name="Nguyen H.D.T."/>
            <person name="van Gent-Pelzer M.P.E."/>
            <person name="Joly D.L."/>
            <person name="van de Geest H.C."/>
            <person name="Bonants P.J.M."/>
            <person name="Smith D.S."/>
            <person name="Levesque C.A."/>
            <person name="van der Lee T.A.J."/>
        </authorList>
    </citation>
    <scope>NUCLEOTIDE SEQUENCE [LARGE SCALE GENOMIC DNA]</scope>
    <source>
        <strain evidence="10 11">CBS 809.83</strain>
    </source>
</reference>
<accession>A0A507DP40</accession>
<feature type="transmembrane region" description="Helical" evidence="8">
    <location>
        <begin position="68"/>
        <end position="87"/>
    </location>
</feature>
<dbReference type="STRING" id="109895.A0A507DP40"/>
<dbReference type="InterPro" id="IPR036259">
    <property type="entry name" value="MFS_trans_sf"/>
</dbReference>
<dbReference type="NCBIfam" id="TIGR00879">
    <property type="entry name" value="SP"/>
    <property type="match status" value="1"/>
</dbReference>
<dbReference type="Gene3D" id="1.20.1250.20">
    <property type="entry name" value="MFS general substrate transporter like domains"/>
    <property type="match status" value="1"/>
</dbReference>
<dbReference type="FunFam" id="1.20.1250.20:FF:000134">
    <property type="entry name" value="MFS sugar transporter protein"/>
    <property type="match status" value="1"/>
</dbReference>
<keyword evidence="4 8" id="KW-0812">Transmembrane</keyword>
<dbReference type="PROSITE" id="PS00216">
    <property type="entry name" value="SUGAR_TRANSPORT_1"/>
    <property type="match status" value="1"/>
</dbReference>
<dbReference type="PROSITE" id="PS00217">
    <property type="entry name" value="SUGAR_TRANSPORT_2"/>
    <property type="match status" value="1"/>
</dbReference>
<gene>
    <name evidence="10" type="ORF">PhCBS80983_g06287</name>
</gene>